<sequence>MNQRIPSLAAAALLLAAAGCSNEDDDKDATDAGAPASSSAAAEPTNDPAIEDEETLAPGVPAYDEFVLSTGATVRVDVAAPAEGWFVHLGDPQRGLNVGPESAWTGLLWYETTGVFQDQCGDDDRSAEAATPMTDSLRPLVTMPYLRKVVQDPARATLGGRVAEHAVLVLKGCGAKEDHTNPLATAGASGPLPGDRPFDIWLVPLPEADTAMVVFDPTGDGSAEVRGQWQQVVDSLRITVTPGG</sequence>
<dbReference type="RefSeq" id="WP_207006840.1">
    <property type="nucleotide sequence ID" value="NZ_CP022295.1"/>
</dbReference>
<keyword evidence="4" id="KW-1185">Reference proteome</keyword>
<protein>
    <recommendedName>
        <fullName evidence="5">Secreted protein</fullName>
    </recommendedName>
</protein>
<feature type="region of interest" description="Disordered" evidence="1">
    <location>
        <begin position="21"/>
        <end position="52"/>
    </location>
</feature>
<dbReference type="EMBL" id="CP022295">
    <property type="protein sequence ID" value="QSR28126.1"/>
    <property type="molecule type" value="Genomic_DNA"/>
</dbReference>
<organism evidence="3 4">
    <name type="scientific">Nocardioides aromaticivorans</name>
    <dbReference type="NCBI Taxonomy" id="200618"/>
    <lineage>
        <taxon>Bacteria</taxon>
        <taxon>Bacillati</taxon>
        <taxon>Actinomycetota</taxon>
        <taxon>Actinomycetes</taxon>
        <taxon>Propionibacteriales</taxon>
        <taxon>Nocardioidaceae</taxon>
        <taxon>Nocardioides</taxon>
    </lineage>
</organism>
<evidence type="ECO:0000256" key="2">
    <source>
        <dbReference type="SAM" id="SignalP"/>
    </source>
</evidence>
<gene>
    <name evidence="3" type="ORF">CFH99_21120</name>
</gene>
<dbReference type="Proteomes" id="UP000662818">
    <property type="component" value="Chromosome"/>
</dbReference>
<feature type="compositionally biased region" description="Low complexity" evidence="1">
    <location>
        <begin position="31"/>
        <end position="42"/>
    </location>
</feature>
<feature type="signal peptide" evidence="2">
    <location>
        <begin position="1"/>
        <end position="23"/>
    </location>
</feature>
<keyword evidence="2" id="KW-0732">Signal</keyword>
<accession>A0ABX7PQF8</accession>
<name>A0ABX7PQF8_9ACTN</name>
<evidence type="ECO:0000256" key="1">
    <source>
        <dbReference type="SAM" id="MobiDB-lite"/>
    </source>
</evidence>
<feature type="chain" id="PRO_5045423439" description="Secreted protein" evidence="2">
    <location>
        <begin position="24"/>
        <end position="244"/>
    </location>
</feature>
<evidence type="ECO:0008006" key="5">
    <source>
        <dbReference type="Google" id="ProtNLM"/>
    </source>
</evidence>
<proteinExistence type="predicted"/>
<evidence type="ECO:0000313" key="3">
    <source>
        <dbReference type="EMBL" id="QSR28126.1"/>
    </source>
</evidence>
<evidence type="ECO:0000313" key="4">
    <source>
        <dbReference type="Proteomes" id="UP000662818"/>
    </source>
</evidence>
<reference evidence="3 4" key="1">
    <citation type="submission" date="2017-06" db="EMBL/GenBank/DDBJ databases">
        <title>Complete Genome Sequence of the Soil Carbazole-Degrading Bacterium Nocardioides aromaticivorans IC177.</title>
        <authorList>
            <person name="Vejarano F."/>
            <person name="Suzuki-Minakuchi C."/>
            <person name="Ohtsubo Y."/>
            <person name="Tsuda M."/>
            <person name="Okada K."/>
            <person name="Nojiri H."/>
        </authorList>
    </citation>
    <scope>NUCLEOTIDE SEQUENCE [LARGE SCALE GENOMIC DNA]</scope>
    <source>
        <strain evidence="3 4">IC177</strain>
    </source>
</reference>
<dbReference type="PROSITE" id="PS51257">
    <property type="entry name" value="PROKAR_LIPOPROTEIN"/>
    <property type="match status" value="1"/>
</dbReference>